<evidence type="ECO:0000313" key="3">
    <source>
        <dbReference type="Proteomes" id="UP000807469"/>
    </source>
</evidence>
<accession>A0A9P5ZCD2</accession>
<protein>
    <recommendedName>
        <fullName evidence="1">N-acetyltransferase domain-containing protein</fullName>
    </recommendedName>
</protein>
<comment type="caution">
    <text evidence="2">The sequence shown here is derived from an EMBL/GenBank/DDBJ whole genome shotgun (WGS) entry which is preliminary data.</text>
</comment>
<evidence type="ECO:0000313" key="2">
    <source>
        <dbReference type="EMBL" id="KAF9485104.1"/>
    </source>
</evidence>
<dbReference type="EMBL" id="MU155138">
    <property type="protein sequence ID" value="KAF9485104.1"/>
    <property type="molecule type" value="Genomic_DNA"/>
</dbReference>
<dbReference type="SUPFAM" id="SSF55729">
    <property type="entry name" value="Acyl-CoA N-acyltransferases (Nat)"/>
    <property type="match status" value="1"/>
</dbReference>
<organism evidence="2 3">
    <name type="scientific">Pholiota conissans</name>
    <dbReference type="NCBI Taxonomy" id="109636"/>
    <lineage>
        <taxon>Eukaryota</taxon>
        <taxon>Fungi</taxon>
        <taxon>Dikarya</taxon>
        <taxon>Basidiomycota</taxon>
        <taxon>Agaricomycotina</taxon>
        <taxon>Agaricomycetes</taxon>
        <taxon>Agaricomycetidae</taxon>
        <taxon>Agaricales</taxon>
        <taxon>Agaricineae</taxon>
        <taxon>Strophariaceae</taxon>
        <taxon>Pholiota</taxon>
    </lineage>
</organism>
<dbReference type="AlphaFoldDB" id="A0A9P5ZCD2"/>
<dbReference type="InterPro" id="IPR000182">
    <property type="entry name" value="GNAT_dom"/>
</dbReference>
<dbReference type="GO" id="GO:0016747">
    <property type="term" value="F:acyltransferase activity, transferring groups other than amino-acyl groups"/>
    <property type="evidence" value="ECO:0007669"/>
    <property type="project" value="InterPro"/>
</dbReference>
<feature type="domain" description="N-acetyltransferase" evidence="1">
    <location>
        <begin position="20"/>
        <end position="181"/>
    </location>
</feature>
<dbReference type="Pfam" id="PF13302">
    <property type="entry name" value="Acetyltransf_3"/>
    <property type="match status" value="1"/>
</dbReference>
<dbReference type="OrthoDB" id="64477at2759"/>
<reference evidence="2" key="1">
    <citation type="submission" date="2020-11" db="EMBL/GenBank/DDBJ databases">
        <authorList>
            <consortium name="DOE Joint Genome Institute"/>
            <person name="Ahrendt S."/>
            <person name="Riley R."/>
            <person name="Andreopoulos W."/>
            <person name="Labutti K."/>
            <person name="Pangilinan J."/>
            <person name="Ruiz-Duenas F.J."/>
            <person name="Barrasa J.M."/>
            <person name="Sanchez-Garcia M."/>
            <person name="Camarero S."/>
            <person name="Miyauchi S."/>
            <person name="Serrano A."/>
            <person name="Linde D."/>
            <person name="Babiker R."/>
            <person name="Drula E."/>
            <person name="Ayuso-Fernandez I."/>
            <person name="Pacheco R."/>
            <person name="Padilla G."/>
            <person name="Ferreira P."/>
            <person name="Barriuso J."/>
            <person name="Kellner H."/>
            <person name="Castanera R."/>
            <person name="Alfaro M."/>
            <person name="Ramirez L."/>
            <person name="Pisabarro A.G."/>
            <person name="Kuo A."/>
            <person name="Tritt A."/>
            <person name="Lipzen A."/>
            <person name="He G."/>
            <person name="Yan M."/>
            <person name="Ng V."/>
            <person name="Cullen D."/>
            <person name="Martin F."/>
            <person name="Rosso M.-N."/>
            <person name="Henrissat B."/>
            <person name="Hibbett D."/>
            <person name="Martinez A.T."/>
            <person name="Grigoriev I.V."/>
        </authorList>
    </citation>
    <scope>NUCLEOTIDE SEQUENCE</scope>
    <source>
        <strain evidence="2">CIRM-BRFM 674</strain>
    </source>
</reference>
<name>A0A9P5ZCD2_9AGAR</name>
<sequence>MTTSPQPRLVTIHSRSPSARIYLRSPVLSDSFSYTARAHDPLCTAYLPHIASPKSPITVASNEKNIERWRGESGVSGYFLSICLLPEVRKAQAAAGLLPEEGEKDDTWHTIGDTGLGPLDLAAKTGETGLMLNSGPITRGQGYAVETLDMIFAFGFDNLGLERMNLATHKDNAPMRGVLEKKFGIPAQWQEKSNDWAFDVTPEWWKARQEAAGEARIIVDVEDLVEE</sequence>
<dbReference type="Proteomes" id="UP000807469">
    <property type="component" value="Unassembled WGS sequence"/>
</dbReference>
<keyword evidence="3" id="KW-1185">Reference proteome</keyword>
<proteinExistence type="predicted"/>
<evidence type="ECO:0000259" key="1">
    <source>
        <dbReference type="Pfam" id="PF13302"/>
    </source>
</evidence>
<dbReference type="Gene3D" id="3.40.630.30">
    <property type="match status" value="1"/>
</dbReference>
<gene>
    <name evidence="2" type="ORF">BDN70DRAFT_871810</name>
</gene>
<dbReference type="InterPro" id="IPR016181">
    <property type="entry name" value="Acyl_CoA_acyltransferase"/>
</dbReference>